<evidence type="ECO:0000259" key="6">
    <source>
        <dbReference type="Pfam" id="PF14759"/>
    </source>
</evidence>
<evidence type="ECO:0000256" key="4">
    <source>
        <dbReference type="ARBA" id="ARBA00023002"/>
    </source>
</evidence>
<dbReference type="PRINTS" id="PR00368">
    <property type="entry name" value="FADPNR"/>
</dbReference>
<dbReference type="Pfam" id="PF07992">
    <property type="entry name" value="Pyr_redox_2"/>
    <property type="match status" value="1"/>
</dbReference>
<protein>
    <submittedName>
        <fullName evidence="7">Unannotated protein</fullName>
    </submittedName>
</protein>
<dbReference type="InterPro" id="IPR036188">
    <property type="entry name" value="FAD/NAD-bd_sf"/>
</dbReference>
<accession>A0A6J6L3P7</accession>
<evidence type="ECO:0000259" key="5">
    <source>
        <dbReference type="Pfam" id="PF07992"/>
    </source>
</evidence>
<keyword evidence="2" id="KW-0285">Flavoprotein</keyword>
<name>A0A6J6L3P7_9ZZZZ</name>
<dbReference type="InterPro" id="IPR028202">
    <property type="entry name" value="Reductase_C"/>
</dbReference>
<dbReference type="Gene3D" id="3.50.50.60">
    <property type="entry name" value="FAD/NAD(P)-binding domain"/>
    <property type="match status" value="2"/>
</dbReference>
<dbReference type="GO" id="GO:0005737">
    <property type="term" value="C:cytoplasm"/>
    <property type="evidence" value="ECO:0007669"/>
    <property type="project" value="TreeGrafter"/>
</dbReference>
<dbReference type="PRINTS" id="PR00411">
    <property type="entry name" value="PNDRDTASEI"/>
</dbReference>
<dbReference type="PANTHER" id="PTHR43557">
    <property type="entry name" value="APOPTOSIS-INDUCING FACTOR 1"/>
    <property type="match status" value="1"/>
</dbReference>
<reference evidence="7" key="1">
    <citation type="submission" date="2020-05" db="EMBL/GenBank/DDBJ databases">
        <authorList>
            <person name="Chiriac C."/>
            <person name="Salcher M."/>
            <person name="Ghai R."/>
            <person name="Kavagutti S V."/>
        </authorList>
    </citation>
    <scope>NUCLEOTIDE SEQUENCE</scope>
</reference>
<dbReference type="Pfam" id="PF14759">
    <property type="entry name" value="Reductase_C"/>
    <property type="match status" value="1"/>
</dbReference>
<dbReference type="SUPFAM" id="SSF55424">
    <property type="entry name" value="FAD/NAD-linked reductases, dimerisation (C-terminal) domain"/>
    <property type="match status" value="1"/>
</dbReference>
<organism evidence="7">
    <name type="scientific">freshwater metagenome</name>
    <dbReference type="NCBI Taxonomy" id="449393"/>
    <lineage>
        <taxon>unclassified sequences</taxon>
        <taxon>metagenomes</taxon>
        <taxon>ecological metagenomes</taxon>
    </lineage>
</organism>
<sequence>MERIAIVGASLAGLRCAESLRREGFTGALTIVGAEEHLPYDRPPLSKEFLTAEFEAERLALRAAPYEDLKADLILGQRAQSLNLEARSITLASGGEVDFDGLVIATGAAPRSLAIADGISGVMTLRTLDDAARLKAAIEERKRICVIGAGFIGSEVAATARGLGLNVTVLEAGDQPMLRGVGPIIGETLAELHRSNGVDLRTGVEIESIEQIGEEVRVNIAGEASVDCDLVLLAVGAAPVTQWLESSGLTLDDGVVCDATLLAAPGVVCAGDVARWPNPLFGGESMRVEHWTNAVEQGMHAAKRLLSDDESAPEFSTVPFVWSEQYGIKIQAAGRFSGEDRMEVVHSGTDDARLVAIFERHGGISGVIGFSEPRRVMQYRRLIGAGTPFDEALGASL</sequence>
<dbReference type="Gene3D" id="3.30.390.30">
    <property type="match status" value="1"/>
</dbReference>
<dbReference type="InterPro" id="IPR050446">
    <property type="entry name" value="FAD-oxidoreductase/Apoptosis"/>
</dbReference>
<keyword evidence="3" id="KW-0274">FAD</keyword>
<feature type="domain" description="FAD/NAD(P)-binding" evidence="5">
    <location>
        <begin position="3"/>
        <end position="298"/>
    </location>
</feature>
<gene>
    <name evidence="7" type="ORF">UFOPK2242_00641</name>
</gene>
<dbReference type="InterPro" id="IPR023753">
    <property type="entry name" value="FAD/NAD-binding_dom"/>
</dbReference>
<dbReference type="EMBL" id="CAEZWM010000062">
    <property type="protein sequence ID" value="CAB4655323.1"/>
    <property type="molecule type" value="Genomic_DNA"/>
</dbReference>
<dbReference type="AlphaFoldDB" id="A0A6J6L3P7"/>
<evidence type="ECO:0000256" key="1">
    <source>
        <dbReference type="ARBA" id="ARBA00001974"/>
    </source>
</evidence>
<comment type="cofactor">
    <cofactor evidence="1">
        <name>FAD</name>
        <dbReference type="ChEBI" id="CHEBI:57692"/>
    </cofactor>
</comment>
<proteinExistence type="predicted"/>
<feature type="domain" description="Reductase C-terminal" evidence="6">
    <location>
        <begin position="321"/>
        <end position="392"/>
    </location>
</feature>
<dbReference type="PANTHER" id="PTHR43557:SF2">
    <property type="entry name" value="RIESKE DOMAIN-CONTAINING PROTEIN-RELATED"/>
    <property type="match status" value="1"/>
</dbReference>
<dbReference type="SUPFAM" id="SSF51905">
    <property type="entry name" value="FAD/NAD(P)-binding domain"/>
    <property type="match status" value="1"/>
</dbReference>
<evidence type="ECO:0000256" key="3">
    <source>
        <dbReference type="ARBA" id="ARBA00022827"/>
    </source>
</evidence>
<keyword evidence="4" id="KW-0560">Oxidoreductase</keyword>
<dbReference type="InterPro" id="IPR016156">
    <property type="entry name" value="FAD/NAD-linked_Rdtase_dimer_sf"/>
</dbReference>
<evidence type="ECO:0000256" key="2">
    <source>
        <dbReference type="ARBA" id="ARBA00022630"/>
    </source>
</evidence>
<dbReference type="GO" id="GO:0016651">
    <property type="term" value="F:oxidoreductase activity, acting on NAD(P)H"/>
    <property type="evidence" value="ECO:0007669"/>
    <property type="project" value="TreeGrafter"/>
</dbReference>
<evidence type="ECO:0000313" key="7">
    <source>
        <dbReference type="EMBL" id="CAB4655323.1"/>
    </source>
</evidence>